<evidence type="ECO:0000313" key="3">
    <source>
        <dbReference type="EMBL" id="SDI15715.1"/>
    </source>
</evidence>
<gene>
    <name evidence="3" type="ORF">SAMN05216555_101177</name>
</gene>
<feature type="transmembrane region" description="Helical" evidence="2">
    <location>
        <begin position="244"/>
        <end position="264"/>
    </location>
</feature>
<feature type="transmembrane region" description="Helical" evidence="2">
    <location>
        <begin position="384"/>
        <end position="402"/>
    </location>
</feature>
<dbReference type="InterPro" id="IPR030191">
    <property type="entry name" value="CodB"/>
</dbReference>
<evidence type="ECO:0000313" key="4">
    <source>
        <dbReference type="Proteomes" id="UP000182130"/>
    </source>
</evidence>
<dbReference type="GO" id="GO:0015209">
    <property type="term" value="F:cytosine transmembrane transporter activity"/>
    <property type="evidence" value="ECO:0007669"/>
    <property type="project" value="InterPro"/>
</dbReference>
<keyword evidence="2" id="KW-1133">Transmembrane helix</keyword>
<dbReference type="STRING" id="1045773.SAMN05216555_101177"/>
<feature type="transmembrane region" description="Helical" evidence="2">
    <location>
        <begin position="179"/>
        <end position="198"/>
    </location>
</feature>
<name>A0A1G8I9R5_9MICC</name>
<organism evidence="3 4">
    <name type="scientific">Arthrobacter cupressi</name>
    <dbReference type="NCBI Taxonomy" id="1045773"/>
    <lineage>
        <taxon>Bacteria</taxon>
        <taxon>Bacillati</taxon>
        <taxon>Actinomycetota</taxon>
        <taxon>Actinomycetes</taxon>
        <taxon>Micrococcales</taxon>
        <taxon>Micrococcaceae</taxon>
        <taxon>Arthrobacter</taxon>
    </lineage>
</organism>
<keyword evidence="2" id="KW-0472">Membrane</keyword>
<dbReference type="AlphaFoldDB" id="A0A1G8I9R5"/>
<feature type="transmembrane region" description="Helical" evidence="2">
    <location>
        <begin position="67"/>
        <end position="89"/>
    </location>
</feature>
<feature type="transmembrane region" description="Helical" evidence="2">
    <location>
        <begin position="455"/>
        <end position="479"/>
    </location>
</feature>
<feature type="region of interest" description="Disordered" evidence="1">
    <location>
        <begin position="21"/>
        <end position="40"/>
    </location>
</feature>
<dbReference type="PANTHER" id="PTHR30569:SF0">
    <property type="entry name" value="CYTOSINE PERMEASE"/>
    <property type="match status" value="1"/>
</dbReference>
<feature type="transmembrane region" description="Helical" evidence="2">
    <location>
        <begin position="343"/>
        <end position="363"/>
    </location>
</feature>
<dbReference type="PANTHER" id="PTHR30569">
    <property type="entry name" value="CYTOSINE TRANSPORTER CODB"/>
    <property type="match status" value="1"/>
</dbReference>
<dbReference type="GO" id="GO:0005886">
    <property type="term" value="C:plasma membrane"/>
    <property type="evidence" value="ECO:0007669"/>
    <property type="project" value="TreeGrafter"/>
</dbReference>
<keyword evidence="2" id="KW-0812">Transmembrane</keyword>
<dbReference type="OrthoDB" id="9810730at2"/>
<reference evidence="4" key="1">
    <citation type="submission" date="2016-10" db="EMBL/GenBank/DDBJ databases">
        <authorList>
            <person name="Varghese N."/>
            <person name="Submissions S."/>
        </authorList>
    </citation>
    <scope>NUCLEOTIDE SEQUENCE [LARGE SCALE GENOMIC DNA]</scope>
    <source>
        <strain evidence="4">CGMCC 1.10783</strain>
    </source>
</reference>
<feature type="transmembrane region" description="Helical" evidence="2">
    <location>
        <begin position="485"/>
        <end position="505"/>
    </location>
</feature>
<accession>A0A1G8I9R5</accession>
<feature type="transmembrane region" description="Helical" evidence="2">
    <location>
        <begin position="145"/>
        <end position="167"/>
    </location>
</feature>
<keyword evidence="4" id="KW-1185">Reference proteome</keyword>
<dbReference type="EMBL" id="FNEI01000001">
    <property type="protein sequence ID" value="SDI15715.1"/>
    <property type="molecule type" value="Genomic_DNA"/>
</dbReference>
<dbReference type="Gene3D" id="1.10.4160.10">
    <property type="entry name" value="Hydantoin permease"/>
    <property type="match status" value="1"/>
</dbReference>
<sequence length="583" mass="62339">MTEEQRTTQILERSTAAGSAVVDGSGKTTTAAGSTGAGSAGRDALSAAKESLEDYTLRFAPRSYRKWSAGVVATSALGGIAYLADFSIGANIGISYGTGNAILGILVAAVVIFATGFPLAYYAARYNIDLDLITRGSGFGYYGSVVTNVIFATFTFIFFALEGSIMAQGLELGLGIPQWIGYAASTVIIIPLVIYGMNTLAKLQVWTTPLWLLLMVVPVGYLVVSHPESIDSFFAYTGKSGESGTNLASVMLAAGVCLSLMAQIAEQIDYLRFMPPRTAANRGAWWRAVILAGPGWVVFGAIKQIVGMFIAVYLIATLDPAASVHANEPVHQFLGVYREMMPAWLAMALAVVLVVISQIKINVTNAYSGSLAWTNSFTRITKTYPGRMVFVVLNLVVALVLMEANMFEFLNTILGFYANCAIAWVVTVAADIAVNKYLLKISPKVPEFRRGMLYAVNPVGFVSMLASAGVSIAVFFGAFGSGVQPYSPIFAVGLALLLPPMLAVLTRGKYYLRRTDDGIDLAMFDSEGNPSQAKLLCHVTGIEFERPDMLRSAQDGPDGEPQYISSLALSTDKTGELVLPAEK</sequence>
<feature type="transmembrane region" description="Helical" evidence="2">
    <location>
        <begin position="101"/>
        <end position="124"/>
    </location>
</feature>
<feature type="compositionally biased region" description="Low complexity" evidence="1">
    <location>
        <begin position="24"/>
        <end position="34"/>
    </location>
</feature>
<dbReference type="Proteomes" id="UP000182130">
    <property type="component" value="Unassembled WGS sequence"/>
</dbReference>
<evidence type="ECO:0000256" key="2">
    <source>
        <dbReference type="SAM" id="Phobius"/>
    </source>
</evidence>
<evidence type="ECO:0000256" key="1">
    <source>
        <dbReference type="SAM" id="MobiDB-lite"/>
    </source>
</evidence>
<proteinExistence type="predicted"/>
<protein>
    <submittedName>
        <fullName evidence="3">Purine-cytosine permease</fullName>
    </submittedName>
</protein>
<feature type="transmembrane region" description="Helical" evidence="2">
    <location>
        <begin position="285"/>
        <end position="316"/>
    </location>
</feature>
<dbReference type="RefSeq" id="WP_074586174.1">
    <property type="nucleotide sequence ID" value="NZ_FNEI01000001.1"/>
</dbReference>
<feature type="transmembrane region" description="Helical" evidence="2">
    <location>
        <begin position="414"/>
        <end position="434"/>
    </location>
</feature>
<feature type="transmembrane region" description="Helical" evidence="2">
    <location>
        <begin position="205"/>
        <end position="224"/>
    </location>
</feature>